<accession>D9SPQ8</accession>
<dbReference type="Pfam" id="PF25538">
    <property type="entry name" value="DUF7922"/>
    <property type="match status" value="1"/>
</dbReference>
<name>D9SPQ8_CLOC7</name>
<proteinExistence type="predicted"/>
<dbReference type="AlphaFoldDB" id="D9SPQ8"/>
<dbReference type="STRING" id="573061.Clocel_0327"/>
<dbReference type="InterPro" id="IPR057682">
    <property type="entry name" value="DUF7922"/>
</dbReference>
<sequence>MTQKKRYSRLFIILQENDKGYGLSSDKAPNGYVKIETKNNKCKVNFYVQNLKKIEDDYHMVLVCDKKVGDKLIDLGKMKVDSGKADMVLEYPVENIARTGVAMDKICGTAIGIFKDGKLVSVMCGFSNKEIPEDWMSFEVLESIQNDKEPTTRNIDEDEGYIEEQEDEEEEKVEETPDTRDETNEDEDDAEEDILEEAEPDEEKHRGIDDIVDIIEDITDIVEEVGDEVEEELDKLKKKKEKEDDEEEIEAFSEYSFKDKKEEPPVDFEKYERSIPNRSDEEDYPRGTMGEFFTSLTEGFRKVDDFFPELKRTKWYKVPIETIEDMYSTNDYKKYTAIYYPMVNNYPYFSKYGHFLIGYKCDHDYNLKYIVYGVPGKKGIMDQPFGGKTGYVVWAPVDNDRTSDDDLGYWLMFYDFKNTTVVIPMEN</sequence>
<dbReference type="Proteomes" id="UP000002730">
    <property type="component" value="Chromosome"/>
</dbReference>
<protein>
    <recommendedName>
        <fullName evidence="3">DUF7922 domain-containing protein</fullName>
    </recommendedName>
</protein>
<feature type="region of interest" description="Disordered" evidence="2">
    <location>
        <begin position="147"/>
        <end position="209"/>
    </location>
</feature>
<dbReference type="RefSeq" id="WP_010075126.1">
    <property type="nucleotide sequence ID" value="NC_014393.1"/>
</dbReference>
<organism evidence="4 5">
    <name type="scientific">Clostridium cellulovorans (strain ATCC 35296 / DSM 3052 / OCM 3 / 743B)</name>
    <dbReference type="NCBI Taxonomy" id="573061"/>
    <lineage>
        <taxon>Bacteria</taxon>
        <taxon>Bacillati</taxon>
        <taxon>Bacillota</taxon>
        <taxon>Clostridia</taxon>
        <taxon>Eubacteriales</taxon>
        <taxon>Clostridiaceae</taxon>
        <taxon>Clostridium</taxon>
    </lineage>
</organism>
<evidence type="ECO:0000313" key="4">
    <source>
        <dbReference type="EMBL" id="ADL50107.1"/>
    </source>
</evidence>
<feature type="compositionally biased region" description="Acidic residues" evidence="2">
    <location>
        <begin position="156"/>
        <end position="173"/>
    </location>
</feature>
<gene>
    <name evidence="4" type="ordered locus">Clocel_0327</name>
</gene>
<dbReference type="HOGENOM" id="CLU_032034_0_0_9"/>
<dbReference type="OrthoDB" id="1705475at2"/>
<evidence type="ECO:0000256" key="2">
    <source>
        <dbReference type="SAM" id="MobiDB-lite"/>
    </source>
</evidence>
<feature type="compositionally biased region" description="Acidic residues" evidence="2">
    <location>
        <begin position="183"/>
        <end position="201"/>
    </location>
</feature>
<keyword evidence="5" id="KW-1185">Reference proteome</keyword>
<dbReference type="KEGG" id="ccb:Clocel_0327"/>
<reference evidence="4 5" key="1">
    <citation type="submission" date="2010-08" db="EMBL/GenBank/DDBJ databases">
        <title>Complete sequence of Clostridium cellulovorans 743B.</title>
        <authorList>
            <consortium name="US DOE Joint Genome Institute"/>
            <person name="Lucas S."/>
            <person name="Copeland A."/>
            <person name="Lapidus A."/>
            <person name="Cheng J.-F."/>
            <person name="Bruce D."/>
            <person name="Goodwin L."/>
            <person name="Pitluck S."/>
            <person name="Chertkov O."/>
            <person name="Detter J.C."/>
            <person name="Han C."/>
            <person name="Tapia R."/>
            <person name="Land M."/>
            <person name="Hauser L."/>
            <person name="Chang Y.-J."/>
            <person name="Jeffries C."/>
            <person name="Kyrpides N."/>
            <person name="Ivanova N."/>
            <person name="Mikhailova N."/>
            <person name="Hemme C.L."/>
            <person name="Woyke T."/>
        </authorList>
    </citation>
    <scope>NUCLEOTIDE SEQUENCE [LARGE SCALE GENOMIC DNA]</scope>
    <source>
        <strain evidence="5">ATCC 35296 / DSM 3052 / OCM 3 / 743B</strain>
    </source>
</reference>
<keyword evidence="1" id="KW-0175">Coiled coil</keyword>
<feature type="domain" description="DUF7922" evidence="3">
    <location>
        <begin position="10"/>
        <end position="127"/>
    </location>
</feature>
<evidence type="ECO:0000313" key="5">
    <source>
        <dbReference type="Proteomes" id="UP000002730"/>
    </source>
</evidence>
<evidence type="ECO:0000259" key="3">
    <source>
        <dbReference type="Pfam" id="PF25538"/>
    </source>
</evidence>
<evidence type="ECO:0000256" key="1">
    <source>
        <dbReference type="SAM" id="Coils"/>
    </source>
</evidence>
<feature type="coiled-coil region" evidence="1">
    <location>
        <begin position="219"/>
        <end position="249"/>
    </location>
</feature>
<dbReference type="EMBL" id="CP002160">
    <property type="protein sequence ID" value="ADL50107.1"/>
    <property type="molecule type" value="Genomic_DNA"/>
</dbReference>
<dbReference type="eggNOG" id="COG3087">
    <property type="taxonomic scope" value="Bacteria"/>
</dbReference>